<proteinExistence type="predicted"/>
<evidence type="ECO:0000256" key="1">
    <source>
        <dbReference type="ARBA" id="ARBA00004141"/>
    </source>
</evidence>
<dbReference type="AlphaFoldDB" id="A0AA41R3N5"/>
<keyword evidence="3 7" id="KW-0812">Transmembrane</keyword>
<feature type="transmembrane region" description="Helical" evidence="7">
    <location>
        <begin position="34"/>
        <end position="55"/>
    </location>
</feature>
<dbReference type="InterPro" id="IPR058533">
    <property type="entry name" value="Cation_efflux_TM"/>
</dbReference>
<evidence type="ECO:0000313" key="10">
    <source>
        <dbReference type="Proteomes" id="UP001165427"/>
    </source>
</evidence>
<accession>A0AA41R3N5</accession>
<keyword evidence="5" id="KW-0406">Ion transport</keyword>
<sequence length="71" mass="7431">MGTHAAALGITVVAYRLARKHAANPRYTFGTGKIGVLGGFTSAVVLAVVALMIAAESVQRLVSPQPIRIRD</sequence>
<evidence type="ECO:0000256" key="5">
    <source>
        <dbReference type="ARBA" id="ARBA00023065"/>
    </source>
</evidence>
<evidence type="ECO:0000256" key="2">
    <source>
        <dbReference type="ARBA" id="ARBA00022448"/>
    </source>
</evidence>
<dbReference type="EMBL" id="JALJRB010000026">
    <property type="protein sequence ID" value="MCJ8502429.1"/>
    <property type="molecule type" value="Genomic_DNA"/>
</dbReference>
<evidence type="ECO:0000256" key="7">
    <source>
        <dbReference type="SAM" id="Phobius"/>
    </source>
</evidence>
<keyword evidence="4 7" id="KW-1133">Transmembrane helix</keyword>
<dbReference type="RefSeq" id="WP_246913184.1">
    <property type="nucleotide sequence ID" value="NZ_JALJRB010000026.1"/>
</dbReference>
<comment type="subcellular location">
    <subcellularLocation>
        <location evidence="1">Membrane</location>
        <topology evidence="1">Multi-pass membrane protein</topology>
    </subcellularLocation>
</comment>
<dbReference type="Proteomes" id="UP001165427">
    <property type="component" value="Unassembled WGS sequence"/>
</dbReference>
<gene>
    <name evidence="9" type="ORF">MRX98_17765</name>
</gene>
<evidence type="ECO:0000259" key="8">
    <source>
        <dbReference type="Pfam" id="PF01545"/>
    </source>
</evidence>
<keyword evidence="6 7" id="KW-0472">Membrane</keyword>
<feature type="domain" description="Cation efflux protein transmembrane" evidence="8">
    <location>
        <begin position="3"/>
        <end position="67"/>
    </location>
</feature>
<evidence type="ECO:0000256" key="6">
    <source>
        <dbReference type="ARBA" id="ARBA00023136"/>
    </source>
</evidence>
<protein>
    <submittedName>
        <fullName evidence="9">Cation transporter</fullName>
    </submittedName>
</protein>
<reference evidence="9" key="1">
    <citation type="submission" date="2022-04" db="EMBL/GenBank/DDBJ databases">
        <title>Desulfatitalea alkaliphila sp. nov., a novel anaerobic sulfate-reducing bacterium isolated from terrestrial mud volcano, Taman Peninsula, Russia.</title>
        <authorList>
            <person name="Khomyakova M.A."/>
            <person name="Merkel A.Y."/>
            <person name="Slobodkin A.I."/>
        </authorList>
    </citation>
    <scope>NUCLEOTIDE SEQUENCE</scope>
    <source>
        <strain evidence="9">M08but</strain>
    </source>
</reference>
<dbReference type="GO" id="GO:0016020">
    <property type="term" value="C:membrane"/>
    <property type="evidence" value="ECO:0007669"/>
    <property type="project" value="UniProtKB-SubCell"/>
</dbReference>
<keyword evidence="10" id="KW-1185">Reference proteome</keyword>
<dbReference type="InterPro" id="IPR027469">
    <property type="entry name" value="Cation_efflux_TMD_sf"/>
</dbReference>
<dbReference type="GO" id="GO:0006882">
    <property type="term" value="P:intracellular zinc ion homeostasis"/>
    <property type="evidence" value="ECO:0007669"/>
    <property type="project" value="InterPro"/>
</dbReference>
<dbReference type="SUPFAM" id="SSF161111">
    <property type="entry name" value="Cation efflux protein transmembrane domain-like"/>
    <property type="match status" value="1"/>
</dbReference>
<dbReference type="GO" id="GO:0005385">
    <property type="term" value="F:zinc ion transmembrane transporter activity"/>
    <property type="evidence" value="ECO:0007669"/>
    <property type="project" value="InterPro"/>
</dbReference>
<name>A0AA41R3N5_9BACT</name>
<dbReference type="PANTHER" id="PTHR45755:SF4">
    <property type="entry name" value="ZINC TRANSPORTER 7"/>
    <property type="match status" value="1"/>
</dbReference>
<evidence type="ECO:0000256" key="3">
    <source>
        <dbReference type="ARBA" id="ARBA00022692"/>
    </source>
</evidence>
<dbReference type="Gene3D" id="1.20.1510.10">
    <property type="entry name" value="Cation efflux protein transmembrane domain"/>
    <property type="match status" value="1"/>
</dbReference>
<dbReference type="Pfam" id="PF01545">
    <property type="entry name" value="Cation_efflux"/>
    <property type="match status" value="1"/>
</dbReference>
<dbReference type="InterPro" id="IPR045316">
    <property type="entry name" value="Msc2-like"/>
</dbReference>
<keyword evidence="2" id="KW-0813">Transport</keyword>
<organism evidence="9 10">
    <name type="scientific">Desulfatitalea alkaliphila</name>
    <dbReference type="NCBI Taxonomy" id="2929485"/>
    <lineage>
        <taxon>Bacteria</taxon>
        <taxon>Pseudomonadati</taxon>
        <taxon>Thermodesulfobacteriota</taxon>
        <taxon>Desulfobacteria</taxon>
        <taxon>Desulfobacterales</taxon>
        <taxon>Desulfosarcinaceae</taxon>
        <taxon>Desulfatitalea</taxon>
    </lineage>
</organism>
<evidence type="ECO:0000313" key="9">
    <source>
        <dbReference type="EMBL" id="MCJ8502429.1"/>
    </source>
</evidence>
<comment type="caution">
    <text evidence="9">The sequence shown here is derived from an EMBL/GenBank/DDBJ whole genome shotgun (WGS) entry which is preliminary data.</text>
</comment>
<evidence type="ECO:0000256" key="4">
    <source>
        <dbReference type="ARBA" id="ARBA00022989"/>
    </source>
</evidence>
<dbReference type="PANTHER" id="PTHR45755">
    <property type="match status" value="1"/>
</dbReference>